<keyword evidence="2 3" id="KW-0040">ANK repeat</keyword>
<dbReference type="InterPro" id="IPR002110">
    <property type="entry name" value="Ankyrin_rpt"/>
</dbReference>
<evidence type="ECO:0000313" key="4">
    <source>
        <dbReference type="EMBL" id="GFR72229.1"/>
    </source>
</evidence>
<dbReference type="PANTHER" id="PTHR24198">
    <property type="entry name" value="ANKYRIN REPEAT AND PROTEIN KINASE DOMAIN-CONTAINING PROTEIN"/>
    <property type="match status" value="1"/>
</dbReference>
<dbReference type="Gene3D" id="1.25.40.20">
    <property type="entry name" value="Ankyrin repeat-containing domain"/>
    <property type="match status" value="2"/>
</dbReference>
<dbReference type="SUPFAM" id="SSF48403">
    <property type="entry name" value="Ankyrin repeat"/>
    <property type="match status" value="1"/>
</dbReference>
<dbReference type="PROSITE" id="PS50088">
    <property type="entry name" value="ANK_REPEAT"/>
    <property type="match status" value="2"/>
</dbReference>
<keyword evidence="1" id="KW-0677">Repeat</keyword>
<proteinExistence type="predicted"/>
<dbReference type="EMBL" id="BMAT01011399">
    <property type="protein sequence ID" value="GFR72229.1"/>
    <property type="molecule type" value="Genomic_DNA"/>
</dbReference>
<evidence type="ECO:0000313" key="5">
    <source>
        <dbReference type="Proteomes" id="UP000762676"/>
    </source>
</evidence>
<feature type="repeat" description="ANK" evidence="3">
    <location>
        <begin position="92"/>
        <end position="124"/>
    </location>
</feature>
<protein>
    <submittedName>
        <fullName evidence="4">Ankyrin repeat-containing protein</fullName>
    </submittedName>
</protein>
<keyword evidence="5" id="KW-1185">Reference proteome</keyword>
<gene>
    <name evidence="4" type="ORF">ElyMa_005700600</name>
</gene>
<dbReference type="InterPro" id="IPR036770">
    <property type="entry name" value="Ankyrin_rpt-contain_sf"/>
</dbReference>
<dbReference type="AlphaFoldDB" id="A0AAV4FGR3"/>
<evidence type="ECO:0000256" key="3">
    <source>
        <dbReference type="PROSITE-ProRule" id="PRU00023"/>
    </source>
</evidence>
<dbReference type="Proteomes" id="UP000762676">
    <property type="component" value="Unassembled WGS sequence"/>
</dbReference>
<dbReference type="Pfam" id="PF12796">
    <property type="entry name" value="Ank_2"/>
    <property type="match status" value="2"/>
</dbReference>
<name>A0AAV4FGR3_9GAST</name>
<reference evidence="4 5" key="1">
    <citation type="journal article" date="2021" name="Elife">
        <title>Chloroplast acquisition without the gene transfer in kleptoplastic sea slugs, Plakobranchus ocellatus.</title>
        <authorList>
            <person name="Maeda T."/>
            <person name="Takahashi S."/>
            <person name="Yoshida T."/>
            <person name="Shimamura S."/>
            <person name="Takaki Y."/>
            <person name="Nagai Y."/>
            <person name="Toyoda A."/>
            <person name="Suzuki Y."/>
            <person name="Arimoto A."/>
            <person name="Ishii H."/>
            <person name="Satoh N."/>
            <person name="Nishiyama T."/>
            <person name="Hasebe M."/>
            <person name="Maruyama T."/>
            <person name="Minagawa J."/>
            <person name="Obokata J."/>
            <person name="Shigenobu S."/>
        </authorList>
    </citation>
    <scope>NUCLEOTIDE SEQUENCE [LARGE SCALE GENOMIC DNA]</scope>
</reference>
<comment type="caution">
    <text evidence="4">The sequence shown here is derived from an EMBL/GenBank/DDBJ whole genome shotgun (WGS) entry which is preliminary data.</text>
</comment>
<sequence length="467" mass="52484">MNNTKLIKAICDQDIKKVDRILSKGKSSINECSSGRDPPIIECVNASSRGLFWNGEKRLMQWHDDTKRREILKLLVHYGADVNARSVLTWQNGKTALLIAAQRGYSNCLEFLVTSGANLNITCGQGHSVLMLAVMNGHICCVNYLTEYMPASMLNQRNHQGETALMKAVSFASDANLLCFKHLIEIGADIHVENNEDDSALMYALRARFTRAATTLVERGAHINALTHDGYTPLRMAVHANAIPVPRLLRHGVDLTLSRRDRDLLHVAIQDGRHNVVRALVMNGFPPVDLIFTLFDDQPIITKSPLALAIASTQPAIARYLIMNRFYTRYDNVQLRSKRPIRQYLEAQNNIRSCQRAAECIEILDFLSRRPPTLRTLCLVAISSALSQDFARPVPAGQHGKDSWTCKPSFRDRVDLLDLPPSIKRVLLHQTPSSTICCSSWDFIDIEKEIPYPTCYCKGECESENLD</sequence>
<dbReference type="PANTHER" id="PTHR24198:SF165">
    <property type="entry name" value="ANKYRIN REPEAT-CONTAINING PROTEIN-RELATED"/>
    <property type="match status" value="1"/>
</dbReference>
<accession>A0AAV4FGR3</accession>
<feature type="repeat" description="ANK" evidence="3">
    <location>
        <begin position="160"/>
        <end position="195"/>
    </location>
</feature>
<organism evidence="4 5">
    <name type="scientific">Elysia marginata</name>
    <dbReference type="NCBI Taxonomy" id="1093978"/>
    <lineage>
        <taxon>Eukaryota</taxon>
        <taxon>Metazoa</taxon>
        <taxon>Spiralia</taxon>
        <taxon>Lophotrochozoa</taxon>
        <taxon>Mollusca</taxon>
        <taxon>Gastropoda</taxon>
        <taxon>Heterobranchia</taxon>
        <taxon>Euthyneura</taxon>
        <taxon>Panpulmonata</taxon>
        <taxon>Sacoglossa</taxon>
        <taxon>Placobranchoidea</taxon>
        <taxon>Plakobranchidae</taxon>
        <taxon>Elysia</taxon>
    </lineage>
</organism>
<dbReference type="PROSITE" id="PS50297">
    <property type="entry name" value="ANK_REP_REGION"/>
    <property type="match status" value="1"/>
</dbReference>
<evidence type="ECO:0000256" key="1">
    <source>
        <dbReference type="ARBA" id="ARBA00022737"/>
    </source>
</evidence>
<dbReference type="SMART" id="SM00248">
    <property type="entry name" value="ANK"/>
    <property type="match status" value="9"/>
</dbReference>
<evidence type="ECO:0000256" key="2">
    <source>
        <dbReference type="ARBA" id="ARBA00023043"/>
    </source>
</evidence>